<reference evidence="1 2" key="1">
    <citation type="submission" date="2020-04" db="EMBL/GenBank/DDBJ databases">
        <authorList>
            <person name="Laetsch R D."/>
            <person name="Stevens L."/>
            <person name="Kumar S."/>
            <person name="Blaxter L. M."/>
        </authorList>
    </citation>
    <scope>NUCLEOTIDE SEQUENCE [LARGE SCALE GENOMIC DNA]</scope>
</reference>
<dbReference type="InterPro" id="IPR016024">
    <property type="entry name" value="ARM-type_fold"/>
</dbReference>
<sequence>MAEVRAVEKPQLDYVQLIQEFVDKRGQSIQKTLVKKLWSVHEDILNNCDDFQLRMMFFTPTIASCSEGVKLLASFFTKITTPTVFRLIQKLIVEYGATTSDCQKFGEIIRTAWNMADHVCQYDLKEEIETNIIAEVCYSAVYAHKPYCQRYQDILGPLAIEKKSNKEFEEMIISKLNSCLFQGLSSVNDIVRASSADVFFKFYPLTDSDPEIMAKNLQEQHKIMLDLLNDSSIPIRVDAIKNVLRCLGEYWLVIPKDVVRVLFSHIVDTLSNDSVVSVRVAVYEGLMKVALIPACMNAFEHALKCVCPSGINDKSDKVRLSTFQLLNLLKKHKFIKVFDIVSKDEIIARLDVELVEDVRKKIVPLVHMLLPISKEFDENYYKPRINYIIGKSRLAILTYFRLLYPMNLIEIDDAIKLTEMLLIWAYRYLRVKSNESPLAEDSTEYKRARVYLECAVVIYLSIRANFIANEKAAEKKKIEKILAKLIEEVFDKYRDTPIIGTATAISGHMPKDVLKTMASTMFSMLDNDEAAEEVIEPFLETVFHYNTEMLLENIDKGLAILPEYVKSLKDPKKATSFEKNSDPDQFSKALRFLKYITKSHTTNVVINTQDMYRMTISEYIKKLDYVRTVIDLYISKEPSASKIFENEEPLFVALEMRLILKTLLITYSSNIDEESLKEIIEYQNDIVEFLDWFKANIVAKLGQIPEDKIDFVVKIAKSVLETVSVCFSAWNFSQQLELTKENDDGMEEDEMQSSKSVINVLSQVVISFCNSSTPMELFAPVLKMAATMCDYEYAECHSTMMNVLDFAPKWIKKFIEFEEEADINEKELSDALKLLFKKLLDTDVWTDNSQKKLANLIVLLSIAELTDAADEVEIEDPSSHDYVPPKLVSIMVLKFVIKEKTLLKTFLVELKALLTSQKFINNDISADICAVRLGAVGQLLVMIQNGTKEAQDYVTNLMQTCKEMTSKVLEENEDVKAFYRSSLQTLLKL</sequence>
<proteinExistence type="predicted"/>
<evidence type="ECO:0000313" key="2">
    <source>
        <dbReference type="Proteomes" id="UP000494206"/>
    </source>
</evidence>
<dbReference type="EMBL" id="CADEPM010000001">
    <property type="protein sequence ID" value="CAB3397974.1"/>
    <property type="molecule type" value="Genomic_DNA"/>
</dbReference>
<keyword evidence="2" id="KW-1185">Reference proteome</keyword>
<name>A0A8S1EEL0_9PELO</name>
<dbReference type="GO" id="GO:0005634">
    <property type="term" value="C:nucleus"/>
    <property type="evidence" value="ECO:0007669"/>
    <property type="project" value="InterPro"/>
</dbReference>
<dbReference type="GO" id="GO:0000070">
    <property type="term" value="P:mitotic sister chromatid segregation"/>
    <property type="evidence" value="ECO:0007669"/>
    <property type="project" value="TreeGrafter"/>
</dbReference>
<gene>
    <name evidence="1" type="ORF">CBOVIS_LOCUS1309</name>
</gene>
<evidence type="ECO:0000313" key="1">
    <source>
        <dbReference type="EMBL" id="CAB3397974.1"/>
    </source>
</evidence>
<dbReference type="Gene3D" id="1.25.10.10">
    <property type="entry name" value="Leucine-rich Repeat Variant"/>
    <property type="match status" value="1"/>
</dbReference>
<accession>A0A8S1EEL0</accession>
<dbReference type="Pfam" id="PF12422">
    <property type="entry name" value="Condensin2nSMC"/>
    <property type="match status" value="1"/>
</dbReference>
<dbReference type="Proteomes" id="UP000494206">
    <property type="component" value="Unassembled WGS sequence"/>
</dbReference>
<dbReference type="AlphaFoldDB" id="A0A8S1EEL0"/>
<organism evidence="1 2">
    <name type="scientific">Caenorhabditis bovis</name>
    <dbReference type="NCBI Taxonomy" id="2654633"/>
    <lineage>
        <taxon>Eukaryota</taxon>
        <taxon>Metazoa</taxon>
        <taxon>Ecdysozoa</taxon>
        <taxon>Nematoda</taxon>
        <taxon>Chromadorea</taxon>
        <taxon>Rhabditida</taxon>
        <taxon>Rhabditina</taxon>
        <taxon>Rhabditomorpha</taxon>
        <taxon>Rhabditoidea</taxon>
        <taxon>Rhabditidae</taxon>
        <taxon>Peloderinae</taxon>
        <taxon>Caenorhabditis</taxon>
    </lineage>
</organism>
<dbReference type="InterPro" id="IPR011989">
    <property type="entry name" value="ARM-like"/>
</dbReference>
<dbReference type="SUPFAM" id="SSF48371">
    <property type="entry name" value="ARM repeat"/>
    <property type="match status" value="1"/>
</dbReference>
<comment type="caution">
    <text evidence="1">The sequence shown here is derived from an EMBL/GenBank/DDBJ whole genome shotgun (WGS) entry which is preliminary data.</text>
</comment>
<dbReference type="InterPro" id="IPR024741">
    <property type="entry name" value="Condensin2_G2"/>
</dbReference>
<protein>
    <submittedName>
        <fullName evidence="1">Uncharacterized protein</fullName>
    </submittedName>
</protein>
<dbReference type="GO" id="GO:0000796">
    <property type="term" value="C:condensin complex"/>
    <property type="evidence" value="ECO:0007669"/>
    <property type="project" value="TreeGrafter"/>
</dbReference>
<dbReference type="PANTHER" id="PTHR16199">
    <property type="entry name" value="CONDENSIN-2 COMPLEX SUBUNIT G2"/>
    <property type="match status" value="1"/>
</dbReference>
<dbReference type="PANTHER" id="PTHR16199:SF4">
    <property type="entry name" value="CONDENSIN-2 COMPLEX SUBUNIT G2"/>
    <property type="match status" value="1"/>
</dbReference>
<dbReference type="OrthoDB" id="10062843at2759"/>